<dbReference type="GO" id="GO:0000981">
    <property type="term" value="F:DNA-binding transcription factor activity, RNA polymerase II-specific"/>
    <property type="evidence" value="ECO:0007669"/>
    <property type="project" value="InterPro"/>
</dbReference>
<evidence type="ECO:0000256" key="1">
    <source>
        <dbReference type="ARBA" id="ARBA00023242"/>
    </source>
</evidence>
<dbReference type="SMART" id="SM00066">
    <property type="entry name" value="GAL4"/>
    <property type="match status" value="1"/>
</dbReference>
<dbReference type="SUPFAM" id="SSF46689">
    <property type="entry name" value="Homeodomain-like"/>
    <property type="match status" value="2"/>
</dbReference>
<protein>
    <recommendedName>
        <fullName evidence="8">Zn(2)-C6 fungal-type domain-containing protein</fullName>
    </recommendedName>
</protein>
<dbReference type="GO" id="GO:0008270">
    <property type="term" value="F:zinc ion binding"/>
    <property type="evidence" value="ECO:0007669"/>
    <property type="project" value="InterPro"/>
</dbReference>
<dbReference type="InterPro" id="IPR017930">
    <property type="entry name" value="Myb_dom"/>
</dbReference>
<dbReference type="GO" id="GO:0000978">
    <property type="term" value="F:RNA polymerase II cis-regulatory region sequence-specific DNA binding"/>
    <property type="evidence" value="ECO:0007669"/>
    <property type="project" value="TreeGrafter"/>
</dbReference>
<dbReference type="Gene3D" id="4.10.240.10">
    <property type="entry name" value="Zn(2)-C6 fungal-type DNA-binding domain"/>
    <property type="match status" value="1"/>
</dbReference>
<dbReference type="GO" id="GO:0005634">
    <property type="term" value="C:nucleus"/>
    <property type="evidence" value="ECO:0007669"/>
    <property type="project" value="TreeGrafter"/>
</dbReference>
<dbReference type="InterPro" id="IPR001005">
    <property type="entry name" value="SANT/Myb"/>
</dbReference>
<dbReference type="AlphaFoldDB" id="A0A1B8A5P3"/>
<comment type="caution">
    <text evidence="6">The sequence shown here is derived from an EMBL/GenBank/DDBJ whole genome shotgun (WGS) entry which is preliminary data.</text>
</comment>
<accession>A0A1B8A5P3</accession>
<dbReference type="EMBL" id="LYXU01000134">
    <property type="protein sequence ID" value="OBS15781.1"/>
    <property type="molecule type" value="Genomic_DNA"/>
</dbReference>
<feature type="domain" description="Zn(2)-C6 fungal-type" evidence="3">
    <location>
        <begin position="36"/>
        <end position="66"/>
    </location>
</feature>
<evidence type="ECO:0000259" key="4">
    <source>
        <dbReference type="PROSITE" id="PS50090"/>
    </source>
</evidence>
<dbReference type="SUPFAM" id="SSF57701">
    <property type="entry name" value="Zn2/Cys6 DNA-binding domain"/>
    <property type="match status" value="1"/>
</dbReference>
<sequence>SPQLQLLVARFNPVTDPGFNTISPSREGNNMRYKNVCYNCIRRKIKCDKHHPSCTHCSGIGLECTYERTVRRNSTSRKAKDRRRGGTKGNIWSESEDDCVMELKRKRLNWEEISKHVPDRSTSACRQRYQYLVRERGEKGAPSSDKWLPEEDTRVRELREKGIKWEDISKRLPGRSATACRLHYQNYLIRRKGRDEEHKNKLAIRYERHKPLRASSSLNTDFGEPNRALAQVQGWSGFPRINMLPGFRELINGVSPYSAPAGAPNFGNCPITTTGSRRPGSRGEYRQPVSRRAATAAPASQPCDFRLPHA</sequence>
<dbReference type="CDD" id="cd00067">
    <property type="entry name" value="GAL4"/>
    <property type="match status" value="1"/>
</dbReference>
<feature type="domain" description="Myb-like" evidence="4">
    <location>
        <begin position="84"/>
        <end position="133"/>
    </location>
</feature>
<keyword evidence="7" id="KW-1185">Reference proteome</keyword>
<evidence type="ECO:0008006" key="8">
    <source>
        <dbReference type="Google" id="ProtNLM"/>
    </source>
</evidence>
<dbReference type="InterPro" id="IPR009057">
    <property type="entry name" value="Homeodomain-like_sf"/>
</dbReference>
<dbReference type="CDD" id="cd00167">
    <property type="entry name" value="SANT"/>
    <property type="match status" value="2"/>
</dbReference>
<dbReference type="SMART" id="SM00717">
    <property type="entry name" value="SANT"/>
    <property type="match status" value="2"/>
</dbReference>
<name>A0A1B8A5P3_FUSPO</name>
<dbReference type="PROSITE" id="PS50048">
    <property type="entry name" value="ZN2_CY6_FUNGAL_2"/>
    <property type="match status" value="1"/>
</dbReference>
<dbReference type="Proteomes" id="UP000091967">
    <property type="component" value="Unassembled WGS sequence"/>
</dbReference>
<gene>
    <name evidence="6" type="ORF">FPOA_13434</name>
</gene>
<evidence type="ECO:0000313" key="7">
    <source>
        <dbReference type="Proteomes" id="UP000091967"/>
    </source>
</evidence>
<dbReference type="Pfam" id="PF00172">
    <property type="entry name" value="Zn_clus"/>
    <property type="match status" value="1"/>
</dbReference>
<evidence type="ECO:0000259" key="5">
    <source>
        <dbReference type="PROSITE" id="PS51294"/>
    </source>
</evidence>
<dbReference type="PROSITE" id="PS50090">
    <property type="entry name" value="MYB_LIKE"/>
    <property type="match status" value="2"/>
</dbReference>
<dbReference type="STRING" id="36050.A0A1B8A5P3"/>
<evidence type="ECO:0000313" key="6">
    <source>
        <dbReference type="EMBL" id="OBS15781.1"/>
    </source>
</evidence>
<dbReference type="PANTHER" id="PTHR45614">
    <property type="entry name" value="MYB PROTEIN-RELATED"/>
    <property type="match status" value="1"/>
</dbReference>
<feature type="domain" description="HTH myb-type" evidence="5">
    <location>
        <begin position="146"/>
        <end position="192"/>
    </location>
</feature>
<dbReference type="InterPro" id="IPR050560">
    <property type="entry name" value="MYB_TF"/>
</dbReference>
<keyword evidence="1" id="KW-0539">Nucleus</keyword>
<dbReference type="Pfam" id="PF00249">
    <property type="entry name" value="Myb_DNA-binding"/>
    <property type="match status" value="1"/>
</dbReference>
<proteinExistence type="predicted"/>
<feature type="domain" description="Myb-like" evidence="4">
    <location>
        <begin position="146"/>
        <end position="188"/>
    </location>
</feature>
<dbReference type="InterPro" id="IPR036864">
    <property type="entry name" value="Zn2-C6_fun-type_DNA-bd_sf"/>
</dbReference>
<organism evidence="6 7">
    <name type="scientific">Fusarium poae</name>
    <dbReference type="NCBI Taxonomy" id="36050"/>
    <lineage>
        <taxon>Eukaryota</taxon>
        <taxon>Fungi</taxon>
        <taxon>Dikarya</taxon>
        <taxon>Ascomycota</taxon>
        <taxon>Pezizomycotina</taxon>
        <taxon>Sordariomycetes</taxon>
        <taxon>Hypocreomycetidae</taxon>
        <taxon>Hypocreales</taxon>
        <taxon>Nectriaceae</taxon>
        <taxon>Fusarium</taxon>
    </lineage>
</organism>
<evidence type="ECO:0000259" key="3">
    <source>
        <dbReference type="PROSITE" id="PS50048"/>
    </source>
</evidence>
<evidence type="ECO:0000256" key="2">
    <source>
        <dbReference type="SAM" id="MobiDB-lite"/>
    </source>
</evidence>
<dbReference type="PROSITE" id="PS51294">
    <property type="entry name" value="HTH_MYB"/>
    <property type="match status" value="1"/>
</dbReference>
<dbReference type="Pfam" id="PF13921">
    <property type="entry name" value="Myb_DNA-bind_6"/>
    <property type="match status" value="1"/>
</dbReference>
<dbReference type="InterPro" id="IPR001138">
    <property type="entry name" value="Zn2Cys6_DnaBD"/>
</dbReference>
<reference evidence="6 7" key="1">
    <citation type="submission" date="2016-06" db="EMBL/GenBank/DDBJ databases">
        <title>Living apart together: crosstalk between the core and supernumerary genomes in a fungal plant pathogen.</title>
        <authorList>
            <person name="Vanheule A."/>
            <person name="Audenaert K."/>
            <person name="Warris S."/>
            <person name="Van De Geest H."/>
            <person name="Schijlen E."/>
            <person name="Hofte M."/>
            <person name="De Saeger S."/>
            <person name="Haesaert G."/>
            <person name="Waalwijk C."/>
            <person name="Van Der Lee T."/>
        </authorList>
    </citation>
    <scope>NUCLEOTIDE SEQUENCE [LARGE SCALE GENOMIC DNA]</scope>
    <source>
        <strain evidence="6 7">2516</strain>
    </source>
</reference>
<dbReference type="Gene3D" id="1.10.10.60">
    <property type="entry name" value="Homeodomain-like"/>
    <property type="match status" value="2"/>
</dbReference>
<feature type="non-terminal residue" evidence="6">
    <location>
        <position position="1"/>
    </location>
</feature>
<feature type="region of interest" description="Disordered" evidence="2">
    <location>
        <begin position="268"/>
        <end position="310"/>
    </location>
</feature>